<feature type="domain" description="3-hydroxyacyl-CoA dehydrogenase NAD binding" evidence="5">
    <location>
        <begin position="10"/>
        <end position="178"/>
    </location>
</feature>
<keyword evidence="3" id="KW-0560">Oxidoreductase</keyword>
<dbReference type="Proteomes" id="UP001551189">
    <property type="component" value="Unassembled WGS sequence"/>
</dbReference>
<dbReference type="InterPro" id="IPR006176">
    <property type="entry name" value="3-OHacyl-CoA_DH_NAD-bd"/>
</dbReference>
<sequence>MTTDPLPLTAIVGLGTVGEAFLRLAHRAGHRVVAVDSDLGVLARVGNRLKALTAATPEQDGRAAATEAQVVLTDDLTEIADATVVIEAVPEDPAVKIDVLRRIGEITRAPVVTTTASLSVPRLAIVSGRPETLSGLRFLVPPGPGGRVEPAPTALTSPATVGAVDALITALDLTPVEIGAGPAEDATALVMAYLNRSVAFLDAGHSTRDDIDTAMRLGCGLPAGPLQLLDTIGLDTARATLTRLHRTTGDASFAPAPLLTSLVDSGRLGRKTGEGFYTYDNEGAASPDGLVDRPAAARGRLRTVAVLGSGVMARGIAEVTATAGHPTVLVARGPEKADAALAAISESLTRAVRRGRVSAQQKAAALRLLTPAATVEAVAECDLVIEAVAEDLDVKRDLFARLGTVAAAGAVLATTTSSLSVTACAEASGRPADVVGMHFFNPAPALRLVELVRTDRTSDDVFADARAFAVALGKTPVTCPDRAGFIVNGLLFPYLGAAVELLRRPGTDIEATDTAVQNGYGYPMGPFALLDTIGLDVALAIQHHLYDQLASPEQKPAQLLEALVATGALGRKNHRGFRTAGRGRPSTF</sequence>
<evidence type="ECO:0000313" key="7">
    <source>
        <dbReference type="Proteomes" id="UP001551189"/>
    </source>
</evidence>
<gene>
    <name evidence="6" type="ORF">ABZ931_39360</name>
</gene>
<name>A0ABV3BCQ9_9ACTN</name>
<evidence type="ECO:0000256" key="3">
    <source>
        <dbReference type="ARBA" id="ARBA00023002"/>
    </source>
</evidence>
<dbReference type="InterPro" id="IPR008927">
    <property type="entry name" value="6-PGluconate_DH-like_C_sf"/>
</dbReference>
<dbReference type="Gene3D" id="1.10.1040.10">
    <property type="entry name" value="N-(1-d-carboxylethyl)-l-norvaline Dehydrogenase, domain 2"/>
    <property type="match status" value="2"/>
</dbReference>
<dbReference type="Gene3D" id="3.40.50.720">
    <property type="entry name" value="NAD(P)-binding Rossmann-like Domain"/>
    <property type="match status" value="2"/>
</dbReference>
<evidence type="ECO:0000259" key="5">
    <source>
        <dbReference type="Pfam" id="PF02737"/>
    </source>
</evidence>
<feature type="domain" description="3-hydroxyacyl-CoA dehydrogenase C-terminal" evidence="4">
    <location>
        <begin position="484"/>
        <end position="578"/>
    </location>
</feature>
<accession>A0ABV3BCQ9</accession>
<evidence type="ECO:0000259" key="4">
    <source>
        <dbReference type="Pfam" id="PF00725"/>
    </source>
</evidence>
<protein>
    <submittedName>
        <fullName evidence="6">3-hydroxyacyl-CoA dehydrogenase NAD-binding domain-containing protein</fullName>
    </submittedName>
</protein>
<organism evidence="6 7">
    <name type="scientific">Streptomyces neyagawaensis</name>
    <dbReference type="NCBI Taxonomy" id="42238"/>
    <lineage>
        <taxon>Bacteria</taxon>
        <taxon>Bacillati</taxon>
        <taxon>Actinomycetota</taxon>
        <taxon>Actinomycetes</taxon>
        <taxon>Kitasatosporales</taxon>
        <taxon>Streptomycetaceae</taxon>
        <taxon>Streptomyces</taxon>
    </lineage>
</organism>
<reference evidence="6 7" key="1">
    <citation type="submission" date="2024-06" db="EMBL/GenBank/DDBJ databases">
        <title>The Natural Products Discovery Center: Release of the First 8490 Sequenced Strains for Exploring Actinobacteria Biosynthetic Diversity.</title>
        <authorList>
            <person name="Kalkreuter E."/>
            <person name="Kautsar S.A."/>
            <person name="Yang D."/>
            <person name="Bader C.D."/>
            <person name="Teijaro C.N."/>
            <person name="Fluegel L."/>
            <person name="Davis C.M."/>
            <person name="Simpson J.R."/>
            <person name="Lauterbach L."/>
            <person name="Steele A.D."/>
            <person name="Gui C."/>
            <person name="Meng S."/>
            <person name="Li G."/>
            <person name="Viehrig K."/>
            <person name="Ye F."/>
            <person name="Su P."/>
            <person name="Kiefer A.F."/>
            <person name="Nichols A."/>
            <person name="Cepeda A.J."/>
            <person name="Yan W."/>
            <person name="Fan B."/>
            <person name="Jiang Y."/>
            <person name="Adhikari A."/>
            <person name="Zheng C.-J."/>
            <person name="Schuster L."/>
            <person name="Cowan T.M."/>
            <person name="Smanski M.J."/>
            <person name="Chevrette M.G."/>
            <person name="De Carvalho L.P.S."/>
            <person name="Shen B."/>
        </authorList>
    </citation>
    <scope>NUCLEOTIDE SEQUENCE [LARGE SCALE GENOMIC DNA]</scope>
    <source>
        <strain evidence="6 7">NPDC046851</strain>
    </source>
</reference>
<dbReference type="PANTHER" id="PTHR48075">
    <property type="entry name" value="3-HYDROXYACYL-COA DEHYDROGENASE FAMILY PROTEIN"/>
    <property type="match status" value="1"/>
</dbReference>
<comment type="caution">
    <text evidence="6">The sequence shown here is derived from an EMBL/GenBank/DDBJ whole genome shotgun (WGS) entry which is preliminary data.</text>
</comment>
<dbReference type="SUPFAM" id="SSF51735">
    <property type="entry name" value="NAD(P)-binding Rossmann-fold domains"/>
    <property type="match status" value="2"/>
</dbReference>
<dbReference type="Pfam" id="PF00725">
    <property type="entry name" value="3HCDH"/>
    <property type="match status" value="2"/>
</dbReference>
<dbReference type="EMBL" id="JBEYXT010000414">
    <property type="protein sequence ID" value="MEU6806979.1"/>
    <property type="molecule type" value="Genomic_DNA"/>
</dbReference>
<evidence type="ECO:0000256" key="2">
    <source>
        <dbReference type="ARBA" id="ARBA00009463"/>
    </source>
</evidence>
<evidence type="ECO:0000313" key="6">
    <source>
        <dbReference type="EMBL" id="MEU6806979.1"/>
    </source>
</evidence>
<feature type="domain" description="3-hydroxyacyl-CoA dehydrogenase C-terminal" evidence="4">
    <location>
        <begin position="188"/>
        <end position="279"/>
    </location>
</feature>
<dbReference type="InterPro" id="IPR036291">
    <property type="entry name" value="NAD(P)-bd_dom_sf"/>
</dbReference>
<keyword evidence="7" id="KW-1185">Reference proteome</keyword>
<dbReference type="Pfam" id="PF02737">
    <property type="entry name" value="3HCDH_N"/>
    <property type="match status" value="2"/>
</dbReference>
<dbReference type="InterPro" id="IPR006108">
    <property type="entry name" value="3HC_DH_C"/>
</dbReference>
<dbReference type="PANTHER" id="PTHR48075:SF9">
    <property type="entry name" value="3-HYDROXYBUTYRYL-COA DEHYDROGENASE"/>
    <property type="match status" value="1"/>
</dbReference>
<comment type="pathway">
    <text evidence="1">Lipid metabolism; butanoate metabolism.</text>
</comment>
<proteinExistence type="inferred from homology"/>
<evidence type="ECO:0000256" key="1">
    <source>
        <dbReference type="ARBA" id="ARBA00005086"/>
    </source>
</evidence>
<dbReference type="RefSeq" id="WP_359702992.1">
    <property type="nucleotide sequence ID" value="NZ_JBEYXT010000414.1"/>
</dbReference>
<comment type="similarity">
    <text evidence="2">Belongs to the 3-hydroxyacyl-CoA dehydrogenase family.</text>
</comment>
<dbReference type="SUPFAM" id="SSF48179">
    <property type="entry name" value="6-phosphogluconate dehydrogenase C-terminal domain-like"/>
    <property type="match status" value="2"/>
</dbReference>
<dbReference type="InterPro" id="IPR013328">
    <property type="entry name" value="6PGD_dom2"/>
</dbReference>
<feature type="domain" description="3-hydroxyacyl-CoA dehydrogenase NAD binding" evidence="5">
    <location>
        <begin position="303"/>
        <end position="481"/>
    </location>
</feature>